<comment type="similarity">
    <text evidence="2">Belongs to the transposase mutator family.</text>
</comment>
<dbReference type="InterPro" id="IPR001207">
    <property type="entry name" value="Transposase_mutator"/>
</dbReference>
<accession>A0A934RRA4</accession>
<dbReference type="EMBL" id="JAENIO010000011">
    <property type="protein sequence ID" value="MBK1833604.1"/>
    <property type="molecule type" value="Genomic_DNA"/>
</dbReference>
<evidence type="ECO:0000256" key="4">
    <source>
        <dbReference type="ARBA" id="ARBA00023125"/>
    </source>
</evidence>
<comment type="function">
    <text evidence="1">Required for the transposition of the insertion element.</text>
</comment>
<evidence type="ECO:0000313" key="7">
    <source>
        <dbReference type="EMBL" id="MBK1833604.1"/>
    </source>
</evidence>
<comment type="caution">
    <text evidence="7">The sequence shown here is derived from an EMBL/GenBank/DDBJ whole genome shotgun (WGS) entry which is preliminary data.</text>
</comment>
<keyword evidence="5" id="KW-0233">DNA recombination</keyword>
<dbReference type="RefSeq" id="WP_200391114.1">
    <property type="nucleotide sequence ID" value="NZ_JAENIO010000011.1"/>
</dbReference>
<gene>
    <name evidence="7" type="ORF">JIN78_05975</name>
</gene>
<dbReference type="Pfam" id="PF00872">
    <property type="entry name" value="Transposase_mut"/>
    <property type="match status" value="1"/>
</dbReference>
<dbReference type="GO" id="GO:0003677">
    <property type="term" value="F:DNA binding"/>
    <property type="evidence" value="ECO:0007669"/>
    <property type="project" value="UniProtKB-KW"/>
</dbReference>
<reference evidence="7" key="1">
    <citation type="submission" date="2021-01" db="EMBL/GenBank/DDBJ databases">
        <title>Modified the classification status of verrucomicrobia.</title>
        <authorList>
            <person name="Feng X."/>
        </authorList>
    </citation>
    <scope>NUCLEOTIDE SEQUENCE</scope>
    <source>
        <strain evidence="7">KCTC 12986</strain>
    </source>
</reference>
<evidence type="ECO:0000256" key="5">
    <source>
        <dbReference type="ARBA" id="ARBA00023172"/>
    </source>
</evidence>
<sequence length="100" mass="11126">MATWAEENLPAGFTVFALSEAHRRKMRTSNSCENLNTQIQRRTRVVGIFPVRSPLSDSSPGCSSRFPETGKQEKSPSKTNKADPKLTPKTKSISTFSKRP</sequence>
<feature type="region of interest" description="Disordered" evidence="6">
    <location>
        <begin position="50"/>
        <end position="100"/>
    </location>
</feature>
<evidence type="ECO:0000256" key="2">
    <source>
        <dbReference type="ARBA" id="ARBA00010961"/>
    </source>
</evidence>
<evidence type="ECO:0000313" key="8">
    <source>
        <dbReference type="Proteomes" id="UP000604083"/>
    </source>
</evidence>
<proteinExistence type="inferred from homology"/>
<keyword evidence="3" id="KW-0815">Transposition</keyword>
<dbReference type="AlphaFoldDB" id="A0A934RRA4"/>
<evidence type="ECO:0000256" key="3">
    <source>
        <dbReference type="ARBA" id="ARBA00022578"/>
    </source>
</evidence>
<evidence type="ECO:0000256" key="6">
    <source>
        <dbReference type="SAM" id="MobiDB-lite"/>
    </source>
</evidence>
<feature type="compositionally biased region" description="Polar residues" evidence="6">
    <location>
        <begin position="89"/>
        <end position="100"/>
    </location>
</feature>
<organism evidence="7 8">
    <name type="scientific">Roseibacillus ishigakijimensis</name>
    <dbReference type="NCBI Taxonomy" id="454146"/>
    <lineage>
        <taxon>Bacteria</taxon>
        <taxon>Pseudomonadati</taxon>
        <taxon>Verrucomicrobiota</taxon>
        <taxon>Verrucomicrobiia</taxon>
        <taxon>Verrucomicrobiales</taxon>
        <taxon>Verrucomicrobiaceae</taxon>
        <taxon>Roseibacillus</taxon>
    </lineage>
</organism>
<protein>
    <submittedName>
        <fullName evidence="7">Transposase</fullName>
    </submittedName>
</protein>
<feature type="compositionally biased region" description="Basic and acidic residues" evidence="6">
    <location>
        <begin position="68"/>
        <end position="86"/>
    </location>
</feature>
<dbReference type="GO" id="GO:0006313">
    <property type="term" value="P:DNA transposition"/>
    <property type="evidence" value="ECO:0007669"/>
    <property type="project" value="InterPro"/>
</dbReference>
<keyword evidence="8" id="KW-1185">Reference proteome</keyword>
<name>A0A934RRA4_9BACT</name>
<dbReference type="Proteomes" id="UP000604083">
    <property type="component" value="Unassembled WGS sequence"/>
</dbReference>
<dbReference type="GO" id="GO:0004803">
    <property type="term" value="F:transposase activity"/>
    <property type="evidence" value="ECO:0007669"/>
    <property type="project" value="InterPro"/>
</dbReference>
<keyword evidence="4" id="KW-0238">DNA-binding</keyword>
<feature type="compositionally biased region" description="Low complexity" evidence="6">
    <location>
        <begin position="53"/>
        <end position="64"/>
    </location>
</feature>
<evidence type="ECO:0000256" key="1">
    <source>
        <dbReference type="ARBA" id="ARBA00002190"/>
    </source>
</evidence>